<dbReference type="Gene3D" id="3.30.70.270">
    <property type="match status" value="1"/>
</dbReference>
<evidence type="ECO:0000313" key="5">
    <source>
        <dbReference type="Proteomes" id="UP001501821"/>
    </source>
</evidence>
<dbReference type="InterPro" id="IPR000160">
    <property type="entry name" value="GGDEF_dom"/>
</dbReference>
<dbReference type="InterPro" id="IPR052155">
    <property type="entry name" value="Biofilm_reg_signaling"/>
</dbReference>
<keyword evidence="1" id="KW-0812">Transmembrane</keyword>
<dbReference type="Pfam" id="PF00990">
    <property type="entry name" value="GGDEF"/>
    <property type="match status" value="1"/>
</dbReference>
<dbReference type="PANTHER" id="PTHR44757">
    <property type="entry name" value="DIGUANYLATE CYCLASE DGCP"/>
    <property type="match status" value="1"/>
</dbReference>
<dbReference type="EMBL" id="BAABAH010000001">
    <property type="protein sequence ID" value="GAA3804091.1"/>
    <property type="molecule type" value="Genomic_DNA"/>
</dbReference>
<protein>
    <recommendedName>
        <fullName evidence="6">EAL domain-containing protein</fullName>
    </recommendedName>
</protein>
<evidence type="ECO:0000256" key="1">
    <source>
        <dbReference type="SAM" id="Phobius"/>
    </source>
</evidence>
<evidence type="ECO:0000259" key="3">
    <source>
        <dbReference type="PROSITE" id="PS50887"/>
    </source>
</evidence>
<dbReference type="InterPro" id="IPR043128">
    <property type="entry name" value="Rev_trsase/Diguanyl_cyclase"/>
</dbReference>
<feature type="domain" description="EAL" evidence="2">
    <location>
        <begin position="296"/>
        <end position="548"/>
    </location>
</feature>
<reference evidence="5" key="1">
    <citation type="journal article" date="2019" name="Int. J. Syst. Evol. Microbiol.">
        <title>The Global Catalogue of Microorganisms (GCM) 10K type strain sequencing project: providing services to taxonomists for standard genome sequencing and annotation.</title>
        <authorList>
            <consortium name="The Broad Institute Genomics Platform"/>
            <consortium name="The Broad Institute Genome Sequencing Center for Infectious Disease"/>
            <person name="Wu L."/>
            <person name="Ma J."/>
        </authorList>
    </citation>
    <scope>NUCLEOTIDE SEQUENCE [LARGE SCALE GENOMIC DNA]</scope>
    <source>
        <strain evidence="5">JCM 16953</strain>
    </source>
</reference>
<dbReference type="InterPro" id="IPR001633">
    <property type="entry name" value="EAL_dom"/>
</dbReference>
<gene>
    <name evidence="4" type="ORF">GCM10022242_04310</name>
</gene>
<feature type="transmembrane region" description="Helical" evidence="1">
    <location>
        <begin position="85"/>
        <end position="102"/>
    </location>
</feature>
<feature type="domain" description="GGDEF" evidence="3">
    <location>
        <begin position="158"/>
        <end position="288"/>
    </location>
</feature>
<dbReference type="PANTHER" id="PTHR44757:SF2">
    <property type="entry name" value="BIOFILM ARCHITECTURE MAINTENANCE PROTEIN MBAA"/>
    <property type="match status" value="1"/>
</dbReference>
<dbReference type="Pfam" id="PF00563">
    <property type="entry name" value="EAL"/>
    <property type="match status" value="1"/>
</dbReference>
<sequence length="551" mass="59903">MAWWQLAAFTNGIIGLAYLAITWTILRGLRDTAQMGTNRLALATAGIFFTCAVHHGSHTLHMLLPIVGWGVAEGRDMRQAFDTSMVLWDVVGAVVATYYLTLRRSYGRLLTSPQMFEDRVREEAAERLQVQAYTDTLTALPNRAAFNERMRDLAARGATPSLVFLDLDRFKVVNDTLGHSVGDELLVAAAVRLESGLGDGDEIFRLGGDEFTVICGGTRDATAATAERMLAALAEPFFVGGKELYTGASLGVAHCEEPADVPHLTTWADTAMYDAKGRGRNAISVFDPSMSDKGLRLTLANDITRALKHGELRLELQPILNLATRRIEGAEALIRWDHPERGPIAPDDFIPFAEETGQIVPIGRWVLHEACRLAAQSSSLSDGPFITINVSTTEIERNDFVAEVVASLAGSGLQPHRLWLEVTERAGGADVAVLHDRLTELAGLGVRTALDDFGTGWSSLTHLNRLPIGMIKVDREMTTGVPGSKADTVAGSVVRLGRELSMKTLAEGIETREQFERMRELGCNLGQGFFLGRPAPPEGFLRSVTAATGRP</sequence>
<dbReference type="SUPFAM" id="SSF55073">
    <property type="entry name" value="Nucleotide cyclase"/>
    <property type="match status" value="1"/>
</dbReference>
<dbReference type="Proteomes" id="UP001501821">
    <property type="component" value="Unassembled WGS sequence"/>
</dbReference>
<dbReference type="CDD" id="cd01948">
    <property type="entry name" value="EAL"/>
    <property type="match status" value="1"/>
</dbReference>
<dbReference type="RefSeq" id="WP_344772142.1">
    <property type="nucleotide sequence ID" value="NZ_BAABAH010000001.1"/>
</dbReference>
<accession>A0ABP7HTP3</accession>
<dbReference type="NCBIfam" id="TIGR00254">
    <property type="entry name" value="GGDEF"/>
    <property type="match status" value="1"/>
</dbReference>
<proteinExistence type="predicted"/>
<dbReference type="PROSITE" id="PS50887">
    <property type="entry name" value="GGDEF"/>
    <property type="match status" value="1"/>
</dbReference>
<evidence type="ECO:0008006" key="6">
    <source>
        <dbReference type="Google" id="ProtNLM"/>
    </source>
</evidence>
<evidence type="ECO:0000313" key="4">
    <source>
        <dbReference type="EMBL" id="GAA3804091.1"/>
    </source>
</evidence>
<keyword evidence="5" id="KW-1185">Reference proteome</keyword>
<dbReference type="SMART" id="SM00267">
    <property type="entry name" value="GGDEF"/>
    <property type="match status" value="1"/>
</dbReference>
<comment type="caution">
    <text evidence="4">The sequence shown here is derived from an EMBL/GenBank/DDBJ whole genome shotgun (WGS) entry which is preliminary data.</text>
</comment>
<keyword evidence="1" id="KW-0472">Membrane</keyword>
<dbReference type="CDD" id="cd01949">
    <property type="entry name" value="GGDEF"/>
    <property type="match status" value="1"/>
</dbReference>
<keyword evidence="1" id="KW-1133">Transmembrane helix</keyword>
<dbReference type="InterPro" id="IPR029787">
    <property type="entry name" value="Nucleotide_cyclase"/>
</dbReference>
<dbReference type="PROSITE" id="PS50883">
    <property type="entry name" value="EAL"/>
    <property type="match status" value="1"/>
</dbReference>
<organism evidence="4 5">
    <name type="scientific">Nocardioides panacisoli</name>
    <dbReference type="NCBI Taxonomy" id="627624"/>
    <lineage>
        <taxon>Bacteria</taxon>
        <taxon>Bacillati</taxon>
        <taxon>Actinomycetota</taxon>
        <taxon>Actinomycetes</taxon>
        <taxon>Propionibacteriales</taxon>
        <taxon>Nocardioidaceae</taxon>
        <taxon>Nocardioides</taxon>
    </lineage>
</organism>
<dbReference type="Gene3D" id="3.20.20.450">
    <property type="entry name" value="EAL domain"/>
    <property type="match status" value="1"/>
</dbReference>
<feature type="transmembrane region" description="Helical" evidence="1">
    <location>
        <begin position="6"/>
        <end position="26"/>
    </location>
</feature>
<dbReference type="InterPro" id="IPR035919">
    <property type="entry name" value="EAL_sf"/>
</dbReference>
<dbReference type="SUPFAM" id="SSF141868">
    <property type="entry name" value="EAL domain-like"/>
    <property type="match status" value="1"/>
</dbReference>
<dbReference type="SMART" id="SM00052">
    <property type="entry name" value="EAL"/>
    <property type="match status" value="1"/>
</dbReference>
<name>A0ABP7HTP3_9ACTN</name>
<evidence type="ECO:0000259" key="2">
    <source>
        <dbReference type="PROSITE" id="PS50883"/>
    </source>
</evidence>